<evidence type="ECO:0000313" key="2">
    <source>
        <dbReference type="EMBL" id="MDO1448136.1"/>
    </source>
</evidence>
<feature type="chain" id="PRO_5046509504" description="Outer membrane beta-barrel protein" evidence="1">
    <location>
        <begin position="23"/>
        <end position="202"/>
    </location>
</feature>
<dbReference type="PROSITE" id="PS51257">
    <property type="entry name" value="PROKAR_LIPOPROTEIN"/>
    <property type="match status" value="1"/>
</dbReference>
<protein>
    <recommendedName>
        <fullName evidence="4">Outer membrane beta-barrel protein</fullName>
    </recommendedName>
</protein>
<accession>A0ABT8R8U8</accession>
<name>A0ABT8R8U8_9BACT</name>
<comment type="caution">
    <text evidence="2">The sequence shown here is derived from an EMBL/GenBank/DDBJ whole genome shotgun (WGS) entry which is preliminary data.</text>
</comment>
<reference evidence="2" key="1">
    <citation type="submission" date="2023-07" db="EMBL/GenBank/DDBJ databases">
        <title>The genome sequence of Rhodocytophaga aerolata KACC 12507.</title>
        <authorList>
            <person name="Zhang X."/>
        </authorList>
    </citation>
    <scope>NUCLEOTIDE SEQUENCE</scope>
    <source>
        <strain evidence="2">KACC 12507</strain>
    </source>
</reference>
<evidence type="ECO:0008006" key="4">
    <source>
        <dbReference type="Google" id="ProtNLM"/>
    </source>
</evidence>
<organism evidence="2 3">
    <name type="scientific">Rhodocytophaga aerolata</name>
    <dbReference type="NCBI Taxonomy" id="455078"/>
    <lineage>
        <taxon>Bacteria</taxon>
        <taxon>Pseudomonadati</taxon>
        <taxon>Bacteroidota</taxon>
        <taxon>Cytophagia</taxon>
        <taxon>Cytophagales</taxon>
        <taxon>Rhodocytophagaceae</taxon>
        <taxon>Rhodocytophaga</taxon>
    </lineage>
</organism>
<dbReference type="EMBL" id="JAUKPO010000010">
    <property type="protein sequence ID" value="MDO1448136.1"/>
    <property type="molecule type" value="Genomic_DNA"/>
</dbReference>
<keyword evidence="3" id="KW-1185">Reference proteome</keyword>
<evidence type="ECO:0000256" key="1">
    <source>
        <dbReference type="SAM" id="SignalP"/>
    </source>
</evidence>
<dbReference type="SUPFAM" id="SSF56925">
    <property type="entry name" value="OMPA-like"/>
    <property type="match status" value="1"/>
</dbReference>
<evidence type="ECO:0000313" key="3">
    <source>
        <dbReference type="Proteomes" id="UP001168528"/>
    </source>
</evidence>
<keyword evidence="1" id="KW-0732">Signal</keyword>
<feature type="signal peptide" evidence="1">
    <location>
        <begin position="1"/>
        <end position="22"/>
    </location>
</feature>
<gene>
    <name evidence="2" type="ORF">Q0590_17815</name>
</gene>
<dbReference type="RefSeq" id="WP_302038938.1">
    <property type="nucleotide sequence ID" value="NZ_JAUKPO010000010.1"/>
</dbReference>
<sequence length="202" mass="22769">MRLIHLFFYCILLLSCQTAAWAQEGAPIQRNFPVPVTLSVFSQAISLPNFKGFFTDPQLGIRLGTELNYRKKQHSQVFQTINLAYYSHKSLHRGFYLSSEVGYRKHFGSFFLDATIGGGYLHLISTVPVYKATANGDFVKASAHFHKFMPTLGVGTGYRITNATSLFARYEVFGEMPIQQSVPILPHKALHVGMRIHLPTKN</sequence>
<dbReference type="Gene3D" id="2.40.160.20">
    <property type="match status" value="1"/>
</dbReference>
<dbReference type="Proteomes" id="UP001168528">
    <property type="component" value="Unassembled WGS sequence"/>
</dbReference>
<proteinExistence type="predicted"/>
<dbReference type="InterPro" id="IPR011250">
    <property type="entry name" value="OMP/PagP_B-barrel"/>
</dbReference>